<comment type="caution">
    <text evidence="2">The sequence shown here is derived from an EMBL/GenBank/DDBJ whole genome shotgun (WGS) entry which is preliminary data.</text>
</comment>
<protein>
    <submittedName>
        <fullName evidence="2">DUF444 family protein</fullName>
    </submittedName>
</protein>
<gene>
    <name evidence="2" type="ORF">E6H01_08955</name>
</gene>
<sequence>MNTVQEFLQEARHDRRLRRTTHHYISDMIEFYGRDRVFEGIYGMEKQLEAIMAFFRAHSMSMERRLLLLVGPQGSGKSMTVDHLKRKLEEYSHTADGAVYAIQGCPFHQHPFDLVPPDAREEHGLHWHEEAVPCPVCDRLSAREGGWKRLPVERIYISARDKIGVAKHTPTDLRREDITNFVGNINFAMLKERGSTYDPEAYDFEGKIIWGNRGILDWTEVFKSRRQLLSLLLELIQSKRIDLANFPTVHVDEVVIGHTNYPEYLVFVSEDIMEPLRGRIHKIDFPYNVDAEGEKKIYKTLVERANRIRDEEKHVPGDVYELAARYALKTREESQGLRGLSPRFFEDAFSYAYTLAGKCVDLDIISAAVERTFEHQSMKDLNLKELLKQFEETKVEFINKKIDLIVEEIVPTHFYDYGQNLYLNYLEAASRNVAGEPLSSTEKELVDEVEGIMVAKRQISRQGRVAFENVLLERKDEMLRMSYKDNEHLRPVINEIVFNKIKNLLRLYEKSEELDTKSQELLKVLYRSAIIASFASHSRSRDRRNRRDRRALTLVELKGESMRIHRGHIAQHKHDQLLREYLKQHLNELIQQKELIIDGKVKTQIATLDLPTLKYGEDAPVLARGTGRGGKGGAGGSGQTGDEEIQVLGGLLGGDHHGREIKVELDFDEFVRLAQEVLLQEIELPVFHEPSRSGEVQTDALPDLDDLDRIGLRPDLNLEETMVQSLLRNIRERGTAEYDVELAQDGWYFVEDPAAYENHRSLEVYVLDISGSMRGEYLALVRKTIFVLWYYLERRYPTNLRRYVVFQDVAEEKTRDEFFCVESSGGTHISAGFERAMELLHGVTEHDKFLFVFTDGETSSGDFDLAKRRYEEALSRFDMVCYGHVNPGGRGVGGFSEYVQDGARRYPNATFANLTDIEAIRKTMGEFLEFFARERSGGRRWTRIAKSSTASKR</sequence>
<dbReference type="SUPFAM" id="SSF52540">
    <property type="entry name" value="P-loop containing nucleoside triphosphate hydrolases"/>
    <property type="match status" value="1"/>
</dbReference>
<dbReference type="InterPro" id="IPR036465">
    <property type="entry name" value="vWFA_dom_sf"/>
</dbReference>
<dbReference type="Pfam" id="PF04285">
    <property type="entry name" value="DUF444"/>
    <property type="match status" value="1"/>
</dbReference>
<evidence type="ECO:0000313" key="3">
    <source>
        <dbReference type="Proteomes" id="UP000319353"/>
    </source>
</evidence>
<dbReference type="SMART" id="SM00763">
    <property type="entry name" value="AAA_PrkA"/>
    <property type="match status" value="1"/>
</dbReference>
<dbReference type="PANTHER" id="PTHR30267">
    <property type="entry name" value="PROTEIN KINASE PRKA"/>
    <property type="match status" value="1"/>
</dbReference>
<dbReference type="SUPFAM" id="SSF53300">
    <property type="entry name" value="vWA-like"/>
    <property type="match status" value="1"/>
</dbReference>
<dbReference type="GO" id="GO:0004672">
    <property type="term" value="F:protein kinase activity"/>
    <property type="evidence" value="ECO:0007669"/>
    <property type="project" value="TreeGrafter"/>
</dbReference>
<dbReference type="Gene3D" id="3.40.50.300">
    <property type="entry name" value="P-loop containing nucleotide triphosphate hydrolases"/>
    <property type="match status" value="1"/>
</dbReference>
<dbReference type="Gene3D" id="3.40.50.410">
    <property type="entry name" value="von Willebrand factor, type A domain"/>
    <property type="match status" value="1"/>
</dbReference>
<reference evidence="2 3" key="1">
    <citation type="journal article" date="2019" name="Nat. Microbiol.">
        <title>Mediterranean grassland soil C-N compound turnover is dependent on rainfall and depth, and is mediated by genomically divergent microorganisms.</title>
        <authorList>
            <person name="Diamond S."/>
            <person name="Andeer P.F."/>
            <person name="Li Z."/>
            <person name="Crits-Christoph A."/>
            <person name="Burstein D."/>
            <person name="Anantharaman K."/>
            <person name="Lane K.R."/>
            <person name="Thomas B.C."/>
            <person name="Pan C."/>
            <person name="Northen T.R."/>
            <person name="Banfield J.F."/>
        </authorList>
    </citation>
    <scope>NUCLEOTIDE SEQUENCE [LARGE SCALE GENOMIC DNA]</scope>
    <source>
        <strain evidence="2">NP_4</strain>
    </source>
</reference>
<dbReference type="InterPro" id="IPR027417">
    <property type="entry name" value="P-loop_NTPase"/>
</dbReference>
<dbReference type="InterPro" id="IPR006698">
    <property type="entry name" value="UPF0229"/>
</dbReference>
<accession>A0A537KY73</accession>
<dbReference type="AlphaFoldDB" id="A0A537KY73"/>
<dbReference type="Pfam" id="PF08298">
    <property type="entry name" value="AAA_PrkA"/>
    <property type="match status" value="1"/>
</dbReference>
<evidence type="ECO:0000313" key="2">
    <source>
        <dbReference type="EMBL" id="TMJ00698.1"/>
    </source>
</evidence>
<dbReference type="EMBL" id="VBAL01000112">
    <property type="protein sequence ID" value="TMJ00698.1"/>
    <property type="molecule type" value="Genomic_DNA"/>
</dbReference>
<name>A0A537KY73_9BACT</name>
<dbReference type="PANTHER" id="PTHR30267:SF2">
    <property type="entry name" value="PROTEIN PRKA"/>
    <property type="match status" value="1"/>
</dbReference>
<feature type="domain" description="PrkA AAA" evidence="1">
    <location>
        <begin position="2"/>
        <end position="338"/>
    </location>
</feature>
<dbReference type="CDD" id="cd00198">
    <property type="entry name" value="vWFA"/>
    <property type="match status" value="1"/>
</dbReference>
<evidence type="ECO:0000259" key="1">
    <source>
        <dbReference type="SMART" id="SM00763"/>
    </source>
</evidence>
<dbReference type="InterPro" id="IPR013153">
    <property type="entry name" value="Prk_AAA"/>
</dbReference>
<dbReference type="Proteomes" id="UP000319353">
    <property type="component" value="Unassembled WGS sequence"/>
</dbReference>
<proteinExistence type="predicted"/>
<organism evidence="2 3">
    <name type="scientific">Candidatus Segetimicrobium genomatis</name>
    <dbReference type="NCBI Taxonomy" id="2569760"/>
    <lineage>
        <taxon>Bacteria</taxon>
        <taxon>Bacillati</taxon>
        <taxon>Candidatus Sysuimicrobiota</taxon>
        <taxon>Candidatus Sysuimicrobiia</taxon>
        <taxon>Candidatus Sysuimicrobiales</taxon>
        <taxon>Candidatus Segetimicrobiaceae</taxon>
        <taxon>Candidatus Segetimicrobium</taxon>
    </lineage>
</organism>